<evidence type="ECO:0000313" key="3">
    <source>
        <dbReference type="Proteomes" id="UP000175616"/>
    </source>
</evidence>
<evidence type="ECO:0000313" key="1">
    <source>
        <dbReference type="EMBL" id="OFC36380.1"/>
    </source>
</evidence>
<protein>
    <submittedName>
        <fullName evidence="1">Uncharacterized protein</fullName>
    </submittedName>
</protein>
<comment type="caution">
    <text evidence="1">The sequence shown here is derived from an EMBL/GenBank/DDBJ whole genome shotgun (WGS) entry which is preliminary data.</text>
</comment>
<dbReference type="EMBL" id="LZYH01000278">
    <property type="protein sequence ID" value="OFC62175.1"/>
    <property type="molecule type" value="Genomic_DNA"/>
</dbReference>
<proteinExistence type="predicted"/>
<dbReference type="Proteomes" id="UP000175616">
    <property type="component" value="Unassembled WGS sequence"/>
</dbReference>
<organism evidence="1 3">
    <name type="scientific">Acidithiobacillus caldus</name>
    <dbReference type="NCBI Taxonomy" id="33059"/>
    <lineage>
        <taxon>Bacteria</taxon>
        <taxon>Pseudomonadati</taxon>
        <taxon>Pseudomonadota</taxon>
        <taxon>Acidithiobacillia</taxon>
        <taxon>Acidithiobacillales</taxon>
        <taxon>Acidithiobacillaceae</taxon>
        <taxon>Acidithiobacillus</taxon>
    </lineage>
</organism>
<dbReference type="RefSeq" id="WP_041636503.1">
    <property type="nucleotide sequence ID" value="NZ_LZYE01000162.1"/>
</dbReference>
<reference evidence="3 4" key="1">
    <citation type="submission" date="2016-06" db="EMBL/GenBank/DDBJ databases">
        <title>Gene turnover analysis identifies the evolutionary adaptation of the extremophile Acidithiobacillus caldus.</title>
        <authorList>
            <person name="Zhang X."/>
        </authorList>
    </citation>
    <scope>NUCLEOTIDE SEQUENCE [LARGE SCALE GENOMIC DNA]</scope>
    <source>
        <strain evidence="1 3">DX</strain>
        <strain evidence="2 4">S1</strain>
    </source>
</reference>
<dbReference type="GeneID" id="92932030"/>
<evidence type="ECO:0000313" key="2">
    <source>
        <dbReference type="EMBL" id="OFC62175.1"/>
    </source>
</evidence>
<dbReference type="AlphaFoldDB" id="A0A1E7YN83"/>
<accession>A0A1E7YN83</accession>
<dbReference type="EMBL" id="LZYE01000162">
    <property type="protein sequence ID" value="OFC36380.1"/>
    <property type="molecule type" value="Genomic_DNA"/>
</dbReference>
<name>A0A1E7YN83_9PROT</name>
<sequence>MEQLPVIAIQRNGRVRIYERGKPVTRFSGLAYDTITNAFVWIDAATGWLIFLVSETLERALCELEYLQAKFA</sequence>
<dbReference type="Proteomes" id="UP000175707">
    <property type="component" value="Unassembled WGS sequence"/>
</dbReference>
<evidence type="ECO:0000313" key="4">
    <source>
        <dbReference type="Proteomes" id="UP000175707"/>
    </source>
</evidence>
<gene>
    <name evidence="1" type="ORF">BAE27_06270</name>
    <name evidence="2" type="ORF">BAE30_02690</name>
</gene>